<organism evidence="1 2">
    <name type="scientific">Rhodoblastus acidophilus</name>
    <name type="common">Rhodopseudomonas acidophila</name>
    <dbReference type="NCBI Taxonomy" id="1074"/>
    <lineage>
        <taxon>Bacteria</taxon>
        <taxon>Pseudomonadati</taxon>
        <taxon>Pseudomonadota</taxon>
        <taxon>Alphaproteobacteria</taxon>
        <taxon>Hyphomicrobiales</taxon>
        <taxon>Rhodoblastaceae</taxon>
        <taxon>Rhodoblastus</taxon>
    </lineage>
</organism>
<proteinExistence type="predicted"/>
<gene>
    <name evidence="1" type="ORF">GJ654_17725</name>
</gene>
<protein>
    <submittedName>
        <fullName evidence="1">Uncharacterized protein</fullName>
    </submittedName>
</protein>
<dbReference type="RefSeq" id="WP_155447506.1">
    <property type="nucleotide sequence ID" value="NZ_JAOQNR010000021.1"/>
</dbReference>
<dbReference type="EMBL" id="WNKS01000022">
    <property type="protein sequence ID" value="MTV32821.1"/>
    <property type="molecule type" value="Genomic_DNA"/>
</dbReference>
<dbReference type="AlphaFoldDB" id="A0A6N8DUJ4"/>
<reference evidence="1 2" key="1">
    <citation type="submission" date="2019-11" db="EMBL/GenBank/DDBJ databases">
        <title>Whole-genome sequence of a Rhodoblastus acidophilus DSM 142.</title>
        <authorList>
            <person name="Kyndt J.A."/>
            <person name="Meyer T.E."/>
        </authorList>
    </citation>
    <scope>NUCLEOTIDE SEQUENCE [LARGE SCALE GENOMIC DNA]</scope>
    <source>
        <strain evidence="1 2">DSM 142</strain>
    </source>
</reference>
<dbReference type="Proteomes" id="UP000439113">
    <property type="component" value="Unassembled WGS sequence"/>
</dbReference>
<evidence type="ECO:0000313" key="2">
    <source>
        <dbReference type="Proteomes" id="UP000439113"/>
    </source>
</evidence>
<accession>A0A6N8DUJ4</accession>
<name>A0A6N8DUJ4_RHOAC</name>
<comment type="caution">
    <text evidence="1">The sequence shown here is derived from an EMBL/GenBank/DDBJ whole genome shotgun (WGS) entry which is preliminary data.</text>
</comment>
<evidence type="ECO:0000313" key="1">
    <source>
        <dbReference type="EMBL" id="MTV32821.1"/>
    </source>
</evidence>
<sequence length="50" mass="5316">MTTRLVLGQPQIAPSVRPSPSGMIMTIMSSAAATSEYMVLLPRLRAALLS</sequence>